<dbReference type="EMBL" id="JAARPH010000005">
    <property type="protein sequence ID" value="MBC1376585.1"/>
    <property type="molecule type" value="Genomic_DNA"/>
</dbReference>
<dbReference type="Pfam" id="PF18341">
    <property type="entry name" value="PSA_CBD"/>
    <property type="match status" value="2"/>
</dbReference>
<dbReference type="RefSeq" id="WP_185323161.1">
    <property type="nucleotide sequence ID" value="NZ_JAARPH010000005.1"/>
</dbReference>
<dbReference type="SMART" id="SM00646">
    <property type="entry name" value="Ami_3"/>
    <property type="match status" value="1"/>
</dbReference>
<comment type="caution">
    <text evidence="2">The sequence shown here is derived from an EMBL/GenBank/DDBJ whole genome shotgun (WGS) entry which is preliminary data.</text>
</comment>
<organism evidence="2 3">
    <name type="scientific">Listeria farberi</name>
    <dbReference type="NCBI Taxonomy" id="2713500"/>
    <lineage>
        <taxon>Bacteria</taxon>
        <taxon>Bacillati</taxon>
        <taxon>Bacillota</taxon>
        <taxon>Bacilli</taxon>
        <taxon>Bacillales</taxon>
        <taxon>Listeriaceae</taxon>
        <taxon>Listeria</taxon>
    </lineage>
</organism>
<dbReference type="InterPro" id="IPR002508">
    <property type="entry name" value="MurNAc-LAA_cat"/>
</dbReference>
<dbReference type="Gene3D" id="3.40.630.40">
    <property type="entry name" value="Zn-dependent exopeptidases"/>
    <property type="match status" value="1"/>
</dbReference>
<protein>
    <recommendedName>
        <fullName evidence="1">MurNAc-LAA domain-containing protein</fullName>
    </recommendedName>
</protein>
<dbReference type="InterPro" id="IPR041341">
    <property type="entry name" value="PSA_CBD"/>
</dbReference>
<dbReference type="Gene3D" id="2.30.30.40">
    <property type="entry name" value="SH3 Domains"/>
    <property type="match status" value="2"/>
</dbReference>
<gene>
    <name evidence="2" type="ORF">HB839_13715</name>
</gene>
<dbReference type="Proteomes" id="UP000518829">
    <property type="component" value="Unassembled WGS sequence"/>
</dbReference>
<reference evidence="2 3" key="1">
    <citation type="submission" date="2020-03" db="EMBL/GenBank/DDBJ databases">
        <title>Soil Listeria distribution.</title>
        <authorList>
            <person name="Liao J."/>
            <person name="Wiedmann M."/>
        </authorList>
    </citation>
    <scope>NUCLEOTIDE SEQUENCE [LARGE SCALE GENOMIC DNA]</scope>
    <source>
        <strain evidence="2 3">FSL L7-1699</strain>
    </source>
</reference>
<dbReference type="SUPFAM" id="SSF53187">
    <property type="entry name" value="Zn-dependent exopeptidases"/>
    <property type="match status" value="1"/>
</dbReference>
<dbReference type="Pfam" id="PF01520">
    <property type="entry name" value="Amidase_3"/>
    <property type="match status" value="1"/>
</dbReference>
<accession>A0ABR6SQN1</accession>
<proteinExistence type="predicted"/>
<evidence type="ECO:0000313" key="2">
    <source>
        <dbReference type="EMBL" id="MBC1376585.1"/>
    </source>
</evidence>
<feature type="domain" description="MurNAc-LAA" evidence="1">
    <location>
        <begin position="59"/>
        <end position="165"/>
    </location>
</feature>
<dbReference type="CDD" id="cd02696">
    <property type="entry name" value="MurNAc-LAA"/>
    <property type="match status" value="1"/>
</dbReference>
<evidence type="ECO:0000259" key="1">
    <source>
        <dbReference type="SMART" id="SM00646"/>
    </source>
</evidence>
<sequence length="320" mass="35242">MSKIAVFGGHNGTYEQGANGNGLTEKGVTKDAAQIATSYAESCGHEVINGFGKSLSERIKYANSQNVAAILEFHANSGGGQGAETLFCDGIASAKEDAIAVVKAGAIKGLKNRGAKGDTTTRHGRLGIVRDTKASALLHELFFIDSASDVAIWKNNKKAIVESITKEWLKSQGLNSVSKGSTASKNPNRHSGAIVDSIPALPKPDFKTTPTRMYKAGTAILVYDHNKYWYKTYINDKLCYIYKDFCVPNDKKDAKGRIPVKIKSAKDLRIPVWNNTKLNSGKIKWYSPGTKLSWYDNKKGYLELWYTKDGWYYTANYFLK</sequence>
<evidence type="ECO:0000313" key="3">
    <source>
        <dbReference type="Proteomes" id="UP000518829"/>
    </source>
</evidence>
<name>A0ABR6SQN1_9LIST</name>
<keyword evidence="3" id="KW-1185">Reference proteome</keyword>
<dbReference type="SUPFAM" id="SSF82057">
    <property type="entry name" value="Prokaryotic SH3-related domain"/>
    <property type="match status" value="1"/>
</dbReference>